<dbReference type="EMBL" id="FN653016">
    <property type="protein sequence ID" value="CBY07153.1"/>
    <property type="molecule type" value="Genomic_DNA"/>
</dbReference>
<dbReference type="EMBL" id="FN654346">
    <property type="protein sequence ID" value="CBY32357.1"/>
    <property type="molecule type" value="Genomic_DNA"/>
</dbReference>
<organism evidence="1">
    <name type="scientific">Oikopleura dioica</name>
    <name type="common">Tunicate</name>
    <dbReference type="NCBI Taxonomy" id="34765"/>
    <lineage>
        <taxon>Eukaryota</taxon>
        <taxon>Metazoa</taxon>
        <taxon>Chordata</taxon>
        <taxon>Tunicata</taxon>
        <taxon>Appendicularia</taxon>
        <taxon>Copelata</taxon>
        <taxon>Oikopleuridae</taxon>
        <taxon>Oikopleura</taxon>
    </lineage>
</organism>
<protein>
    <submittedName>
        <fullName evidence="1">Uncharacterized protein</fullName>
    </submittedName>
</protein>
<dbReference type="Proteomes" id="UP000001307">
    <property type="component" value="Unassembled WGS sequence"/>
</dbReference>
<reference evidence="1" key="1">
    <citation type="journal article" date="2010" name="Science">
        <title>Plasticity of animal genome architecture unmasked by rapid evolution of a pelagic tunicate.</title>
        <authorList>
            <person name="Denoeud F."/>
            <person name="Henriet S."/>
            <person name="Mungpakdee S."/>
            <person name="Aury J.M."/>
            <person name="Da Silva C."/>
            <person name="Brinkmann H."/>
            <person name="Mikhaleva J."/>
            <person name="Olsen L.C."/>
            <person name="Jubin C."/>
            <person name="Canestro C."/>
            <person name="Bouquet J.M."/>
            <person name="Danks G."/>
            <person name="Poulain J."/>
            <person name="Campsteijn C."/>
            <person name="Adamski M."/>
            <person name="Cross I."/>
            <person name="Yadetie F."/>
            <person name="Muffato M."/>
            <person name="Louis A."/>
            <person name="Butcher S."/>
            <person name="Tsagkogeorga G."/>
            <person name="Konrad A."/>
            <person name="Singh S."/>
            <person name="Jensen M.F."/>
            <person name="Cong E.H."/>
            <person name="Eikeseth-Otteraa H."/>
            <person name="Noel B."/>
            <person name="Anthouard V."/>
            <person name="Porcel B.M."/>
            <person name="Kachouri-Lafond R."/>
            <person name="Nishino A."/>
            <person name="Ugolini M."/>
            <person name="Chourrout P."/>
            <person name="Nishida H."/>
            <person name="Aasland R."/>
            <person name="Huzurbazar S."/>
            <person name="Westhof E."/>
            <person name="Delsuc F."/>
            <person name="Lehrach H."/>
            <person name="Reinhardt R."/>
            <person name="Weissenbach J."/>
            <person name="Roy S.W."/>
            <person name="Artiguenave F."/>
            <person name="Postlethwait J.H."/>
            <person name="Manak J.R."/>
            <person name="Thompson E.M."/>
            <person name="Jaillon O."/>
            <person name="Du Pasquier L."/>
            <person name="Boudinot P."/>
            <person name="Liberles D.A."/>
            <person name="Volff J.N."/>
            <person name="Philippe H."/>
            <person name="Lenhard B."/>
            <person name="Roest Crollius H."/>
            <person name="Wincker P."/>
            <person name="Chourrout D."/>
        </authorList>
    </citation>
    <scope>NUCLEOTIDE SEQUENCE [LARGE SCALE GENOMIC DNA]</scope>
</reference>
<dbReference type="Proteomes" id="UP000011014">
    <property type="component" value="Unassembled WGS sequence"/>
</dbReference>
<evidence type="ECO:0000313" key="1">
    <source>
        <dbReference type="EMBL" id="CBY07153.1"/>
    </source>
</evidence>
<evidence type="ECO:0000313" key="2">
    <source>
        <dbReference type="EMBL" id="CBY32357.1"/>
    </source>
</evidence>
<name>E4WTI4_OIKDI</name>
<accession>E4WTI4</accession>
<keyword evidence="3" id="KW-1185">Reference proteome</keyword>
<evidence type="ECO:0000313" key="3">
    <source>
        <dbReference type="Proteomes" id="UP000001307"/>
    </source>
</evidence>
<sequence length="397" mass="44973">MRYLGYYTDAGAYYYYNTEPGMNYEKTFDYIRDYADDTNYPIRFAQWRRGGIYLPIGPPGSGVGPYSFPNDTRFWPDFFSNRRQWGLKTYEQDWMDVQINRMNATQQDLVIGRDNWRQMDWAAEQKSLDIQYCLTLPRFVLFSAELDSVSHARGSPDYAYNFLQWNIGFQSLWGEAAGLAVLKDTFHSVHVQPEVEADGDVPGDIFNEHFSDLHAAVSTFSSGPVVPGDRIGFEDRLLIDKSINTDGLILRMGNSMKPINSEMSRKARNDWEGPASQEPGENLHVFGNRFGAQIWAAKSEFGKFVGSALLFASLIEDYETNAADLEIEADSYIFEGYPEQHLEVRLSAEAIKLSARGIELAICMIYALVCMKFANEKCLLNPVKSGEPLGTRVLGAD</sequence>
<dbReference type="InParanoid" id="E4WTI4"/>
<dbReference type="AlphaFoldDB" id="E4WTI4"/>
<proteinExistence type="predicted"/>
<dbReference type="OrthoDB" id="41905at2759"/>
<gene>
    <name evidence="1" type="ORF">GSOID_T00006240001</name>
    <name evidence="2" type="ORF">GSOID_T00030779001</name>
</gene>